<evidence type="ECO:0000313" key="3">
    <source>
        <dbReference type="EMBL" id="ADC52390.1"/>
    </source>
</evidence>
<geneLocation type="plasmid" evidence="3 4">
    <name>pBpOF4-02</name>
</geneLocation>
<gene>
    <name evidence="3" type="ordered locus">BpOF4_21974</name>
</gene>
<accession>D3G214</accession>
<dbReference type="InterPro" id="IPR034139">
    <property type="entry name" value="TOPRIM_OLD"/>
</dbReference>
<dbReference type="Pfam" id="PF13175">
    <property type="entry name" value="AAA_15"/>
    <property type="match status" value="1"/>
</dbReference>
<feature type="domain" description="OLD protein-like TOPRIM" evidence="2">
    <location>
        <begin position="327"/>
        <end position="395"/>
    </location>
</feature>
<dbReference type="PANTHER" id="PTHR43581">
    <property type="entry name" value="ATP/GTP PHOSPHATASE"/>
    <property type="match status" value="1"/>
</dbReference>
<dbReference type="Gene3D" id="3.40.50.300">
    <property type="entry name" value="P-loop containing nucleotide triphosphate hydrolases"/>
    <property type="match status" value="1"/>
</dbReference>
<proteinExistence type="predicted"/>
<feature type="domain" description="Endonuclease GajA/Old nuclease/RecF-like AAA" evidence="1">
    <location>
        <begin position="73"/>
        <end position="259"/>
    </location>
</feature>
<keyword evidence="3" id="KW-0614">Plasmid</keyword>
<dbReference type="InterPro" id="IPR051396">
    <property type="entry name" value="Bact_Antivir_Def_Nuclease"/>
</dbReference>
<keyword evidence="3" id="KW-0378">Hydrolase</keyword>
<dbReference type="InterPro" id="IPR027417">
    <property type="entry name" value="P-loop_NTPase"/>
</dbReference>
<dbReference type="KEGG" id="bpf:BpOF4_21974"/>
<keyword evidence="4" id="KW-1185">Reference proteome</keyword>
<dbReference type="EMBL" id="CP001880">
    <property type="protein sequence ID" value="ADC52390.1"/>
    <property type="molecule type" value="Genomic_DNA"/>
</dbReference>
<dbReference type="AlphaFoldDB" id="D3G214"/>
<sequence>MLDKMKLPEEICNELFSSKTFDQSMTAKMLKDLEAIGVEELFDINPDVTEWFENLGGISSNVSHRLPKLLLISDKSKGEELSSNNGALMQTLKQLFEDVRNESDNFRQAQHYLDQLAKELNPDDDESEFASLLSDLNRVVGDVFPETGFLAKANLSNADKVITPNFDVKLGSNIHTTVDYQGAGVIRSAVFAMLRYRSIRENNKKKRSSEYIRPLLIAFEEPEIYLHPQAAKQMRDTIYDLSLEDNNQIICTTHSPYMIDLSRKANQILNSFHLEDHEIDHDGTKRNVDIVVCNPFNVSKAFINLLDDDKSYIKMLLKIDDDISKVFFSRNVLIIEGDTEEVVIRETLSRMPNELYKEFSYNWEVVRARGKATIISLVKYLRALGITPFVIHDRDKDTEKAYSFNQPILDAVGDNSKVIVLRECMEDLLGYTAPSNNKPFKAYQFINDTWGDNWEDINPEWKSIIERLIFNGDIAYDEVASSSEIT</sequence>
<dbReference type="Proteomes" id="UP000001544">
    <property type="component" value="Plasmid pBpOF4-02"/>
</dbReference>
<protein>
    <submittedName>
        <fullName evidence="3">ATP dependent endonuclease OLD</fullName>
    </submittedName>
</protein>
<name>D3G214_ALKPO</name>
<dbReference type="HOGENOM" id="CLU_017618_2_1_9"/>
<dbReference type="SUPFAM" id="SSF52540">
    <property type="entry name" value="P-loop containing nucleoside triphosphate hydrolases"/>
    <property type="match status" value="1"/>
</dbReference>
<evidence type="ECO:0000313" key="4">
    <source>
        <dbReference type="Proteomes" id="UP000001544"/>
    </source>
</evidence>
<evidence type="ECO:0000259" key="1">
    <source>
        <dbReference type="Pfam" id="PF13175"/>
    </source>
</evidence>
<evidence type="ECO:0000259" key="2">
    <source>
        <dbReference type="Pfam" id="PF20469"/>
    </source>
</evidence>
<keyword evidence="3" id="KW-0255">Endonuclease</keyword>
<reference evidence="3 4" key="1">
    <citation type="journal article" date="2011" name="Environ. Microbiol.">
        <title>Genome of alkaliphilic Bacillus pseudofirmus OF4 reveals adaptations that support the ability to grow in an external pH range from 7.5 to 11.4.</title>
        <authorList>
            <person name="Janto B."/>
            <person name="Ahmed A."/>
            <person name="Ito M."/>
            <person name="Liu J."/>
            <person name="Hicks D.B."/>
            <person name="Pagni S."/>
            <person name="Fackelmayer O.J."/>
            <person name="Smith T.A."/>
            <person name="Earl J."/>
            <person name="Elbourne L.D."/>
            <person name="Hassan K."/>
            <person name="Paulsen I.T."/>
            <person name="Kolsto A.B."/>
            <person name="Tourasse N.J."/>
            <person name="Ehrlich G.D."/>
            <person name="Boissy R."/>
            <person name="Ivey D.M."/>
            <person name="Li G."/>
            <person name="Xue Y."/>
            <person name="Ma Y."/>
            <person name="Hu F.Z."/>
            <person name="Krulwich T.A."/>
        </authorList>
    </citation>
    <scope>NUCLEOTIDE SEQUENCE [LARGE SCALE GENOMIC DNA]</scope>
    <source>
        <strain evidence="4">ATCC BAA-2126 / JCM 17055 / OF4</strain>
    </source>
</reference>
<dbReference type="Pfam" id="PF20469">
    <property type="entry name" value="OLD-like_TOPRIM"/>
    <property type="match status" value="1"/>
</dbReference>
<organism evidence="3 4">
    <name type="scientific">Alkalihalophilus pseudofirmus (strain ATCC BAA-2126 / JCM 17055 / OF4)</name>
    <name type="common">Bacillus pseudofirmus</name>
    <dbReference type="NCBI Taxonomy" id="398511"/>
    <lineage>
        <taxon>Bacteria</taxon>
        <taxon>Bacillati</taxon>
        <taxon>Bacillota</taxon>
        <taxon>Bacilli</taxon>
        <taxon>Bacillales</taxon>
        <taxon>Bacillaceae</taxon>
        <taxon>Alkalihalophilus</taxon>
    </lineage>
</organism>
<keyword evidence="3" id="KW-0540">Nuclease</keyword>
<dbReference type="PANTHER" id="PTHR43581:SF4">
    <property type="entry name" value="ATP_GTP PHOSPHATASE"/>
    <property type="match status" value="1"/>
</dbReference>
<dbReference type="GO" id="GO:0004519">
    <property type="term" value="F:endonuclease activity"/>
    <property type="evidence" value="ECO:0007669"/>
    <property type="project" value="UniProtKB-KW"/>
</dbReference>
<dbReference type="InterPro" id="IPR041685">
    <property type="entry name" value="AAA_GajA/Old/RecF-like"/>
</dbReference>